<dbReference type="Pfam" id="PF18128">
    <property type="entry name" value="HydF_dimer"/>
    <property type="match status" value="1"/>
</dbReference>
<dbReference type="Proteomes" id="UP000196368">
    <property type="component" value="Unassembled WGS sequence"/>
</dbReference>
<dbReference type="InterPro" id="IPR027417">
    <property type="entry name" value="P-loop_NTPase"/>
</dbReference>
<dbReference type="Gene3D" id="3.40.50.11420">
    <property type="match status" value="1"/>
</dbReference>
<accession>A0A1Y4DME8</accession>
<proteinExistence type="predicted"/>
<dbReference type="InterPro" id="IPR023873">
    <property type="entry name" value="FeFe-hyd_GTPase_HydF"/>
</dbReference>
<dbReference type="EMBL" id="NFJD01000003">
    <property type="protein sequence ID" value="OUO56571.1"/>
    <property type="molecule type" value="Genomic_DNA"/>
</dbReference>
<evidence type="ECO:0000313" key="5">
    <source>
        <dbReference type="Proteomes" id="UP000196368"/>
    </source>
</evidence>
<evidence type="ECO:0000259" key="3">
    <source>
        <dbReference type="Pfam" id="PF18133"/>
    </source>
</evidence>
<feature type="domain" description="Hydrogen maturase F dimerization" evidence="2">
    <location>
        <begin position="168"/>
        <end position="264"/>
    </location>
</feature>
<evidence type="ECO:0000313" key="4">
    <source>
        <dbReference type="EMBL" id="OUO56571.1"/>
    </source>
</evidence>
<comment type="caution">
    <text evidence="4">The sequence shown here is derived from an EMBL/GenBank/DDBJ whole genome shotgun (WGS) entry which is preliminary data.</text>
</comment>
<evidence type="ECO:0000259" key="1">
    <source>
        <dbReference type="Pfam" id="PF01926"/>
    </source>
</evidence>
<dbReference type="NCBIfam" id="TIGR00231">
    <property type="entry name" value="small_GTP"/>
    <property type="match status" value="1"/>
</dbReference>
<feature type="domain" description="Hydrogen maturase F tetramerization" evidence="3">
    <location>
        <begin position="268"/>
        <end position="385"/>
    </location>
</feature>
<protein>
    <submittedName>
        <fullName evidence="4">[FeFe] hydrogenase H-cluster maturation GTPase HydF</fullName>
    </submittedName>
</protein>
<dbReference type="CDD" id="cd00880">
    <property type="entry name" value="Era_like"/>
    <property type="match status" value="1"/>
</dbReference>
<dbReference type="AlphaFoldDB" id="A0A1Y4DME8"/>
<dbReference type="Gene3D" id="3.40.50.300">
    <property type="entry name" value="P-loop containing nucleotide triphosphate hydrolases"/>
    <property type="match status" value="1"/>
</dbReference>
<reference evidence="5" key="1">
    <citation type="submission" date="2017-04" db="EMBL/GenBank/DDBJ databases">
        <title>Function of individual gut microbiota members based on whole genome sequencing of pure cultures obtained from chicken caecum.</title>
        <authorList>
            <person name="Medvecky M."/>
            <person name="Cejkova D."/>
            <person name="Polansky O."/>
            <person name="Karasova D."/>
            <person name="Kubasova T."/>
            <person name="Cizek A."/>
            <person name="Rychlik I."/>
        </authorList>
    </citation>
    <scope>NUCLEOTIDE SEQUENCE [LARGE SCALE GENOMIC DNA]</scope>
    <source>
        <strain evidence="5">An273</strain>
    </source>
</reference>
<dbReference type="GO" id="GO:0030488">
    <property type="term" value="P:tRNA methylation"/>
    <property type="evidence" value="ECO:0007669"/>
    <property type="project" value="TreeGrafter"/>
</dbReference>
<dbReference type="GO" id="GO:0005737">
    <property type="term" value="C:cytoplasm"/>
    <property type="evidence" value="ECO:0007669"/>
    <property type="project" value="TreeGrafter"/>
</dbReference>
<evidence type="ECO:0000259" key="2">
    <source>
        <dbReference type="Pfam" id="PF18128"/>
    </source>
</evidence>
<keyword evidence="5" id="KW-1185">Reference proteome</keyword>
<dbReference type="Gene3D" id="3.40.50.11410">
    <property type="match status" value="1"/>
</dbReference>
<sequence length="392" mass="43362">MVKLNRPHIGIFGKMNVGKSSLINALTGQQVSVVADHPGTTTDPVKKIIEILGVGPVTVLDTPGIDDTSALGTQRVERTNEALDQVDLAILVFADQFDSYDQTLMETCVARKVPFFFVHNKSDLQKLNVEIKGADVVDFSCKSPALLPRLLEMIKKHLPKSSYSQDVILDDFVKAGEEVVLVIPIDASAPEGRLILPQVQTIRNLLDIGAVAVCLKDTELRKYLQTHTPKLVVTDSQAFGYVKTVVPPTIALTSFSILFSRLKGDFDAFLRGTHAIDRLQDGDRVLILESCSHSVNKCDDIGRVKIPNLLRKYTGKKLEFDVVANLDPIPADAEKYKLAVQCGGCMVTRTQIMRRLEILKEKKVPLSNYGLTIAYCNGIFERVTEIFRKKGI</sequence>
<dbReference type="NCBIfam" id="TIGR03918">
    <property type="entry name" value="GTP_HydF"/>
    <property type="match status" value="1"/>
</dbReference>
<feature type="domain" description="G" evidence="1">
    <location>
        <begin position="8"/>
        <end position="121"/>
    </location>
</feature>
<gene>
    <name evidence="4" type="ORF">B5F75_05095</name>
</gene>
<dbReference type="SUPFAM" id="SSF52540">
    <property type="entry name" value="P-loop containing nucleoside triphosphate hydrolases"/>
    <property type="match status" value="1"/>
</dbReference>
<dbReference type="InterPro" id="IPR040644">
    <property type="entry name" value="HydF_tetramer"/>
</dbReference>
<dbReference type="InterPro" id="IPR005225">
    <property type="entry name" value="Small_GTP-bd"/>
</dbReference>
<dbReference type="RefSeq" id="WP_087288627.1">
    <property type="nucleotide sequence ID" value="NZ_NFJD01000003.1"/>
</dbReference>
<dbReference type="InterPro" id="IPR006073">
    <property type="entry name" value="GTP-bd"/>
</dbReference>
<dbReference type="PANTHER" id="PTHR42714">
    <property type="entry name" value="TRNA MODIFICATION GTPASE GTPBP3"/>
    <property type="match status" value="1"/>
</dbReference>
<dbReference type="PRINTS" id="PR00326">
    <property type="entry name" value="GTP1OBG"/>
</dbReference>
<dbReference type="InterPro" id="IPR041606">
    <property type="entry name" value="HydF_dimer"/>
</dbReference>
<dbReference type="Pfam" id="PF01926">
    <property type="entry name" value="MMR_HSR1"/>
    <property type="match status" value="1"/>
</dbReference>
<name>A0A1Y4DME8_9BACT</name>
<dbReference type="Pfam" id="PF18133">
    <property type="entry name" value="HydF_tetramer"/>
    <property type="match status" value="1"/>
</dbReference>
<dbReference type="PANTHER" id="PTHR42714:SF6">
    <property type="entry name" value="TRANSLATION INITIATION FACTOR IF-2"/>
    <property type="match status" value="1"/>
</dbReference>
<dbReference type="OrthoDB" id="9811338at2"/>
<dbReference type="GO" id="GO:0002098">
    <property type="term" value="P:tRNA wobble uridine modification"/>
    <property type="evidence" value="ECO:0007669"/>
    <property type="project" value="TreeGrafter"/>
</dbReference>
<organism evidence="4 5">
    <name type="scientific">Candidatus Avelusimicrobium gallicola</name>
    <dbReference type="NCBI Taxonomy" id="2562704"/>
    <lineage>
        <taxon>Bacteria</taxon>
        <taxon>Pseudomonadati</taxon>
        <taxon>Elusimicrobiota</taxon>
        <taxon>Elusimicrobia</taxon>
        <taxon>Elusimicrobiales</taxon>
        <taxon>Elusimicrobiaceae</taxon>
        <taxon>Candidatus Avelusimicrobium</taxon>
    </lineage>
</organism>
<dbReference type="GO" id="GO:0005525">
    <property type="term" value="F:GTP binding"/>
    <property type="evidence" value="ECO:0007669"/>
    <property type="project" value="InterPro"/>
</dbReference>